<dbReference type="InterPro" id="IPR036038">
    <property type="entry name" value="Aminotransferase-like"/>
</dbReference>
<comment type="pathway">
    <text evidence="3">Amino-acid biosynthesis; L-valine biosynthesis; L-valine from pyruvate: step 4/4.</text>
</comment>
<feature type="modified residue" description="N6-(pyridoxal phosphate)lysine" evidence="14">
    <location>
        <position position="220"/>
    </location>
</feature>
<keyword evidence="7 17" id="KW-0028">Amino-acid biosynthesis</keyword>
<dbReference type="InterPro" id="IPR043132">
    <property type="entry name" value="BCAT-like_C"/>
</dbReference>
<dbReference type="EC" id="2.6.1.42" evidence="17"/>
<evidence type="ECO:0000256" key="7">
    <source>
        <dbReference type="ARBA" id="ARBA00022605"/>
    </source>
</evidence>
<dbReference type="Gene3D" id="3.30.470.10">
    <property type="match status" value="1"/>
</dbReference>
<dbReference type="NCBIfam" id="NF009897">
    <property type="entry name" value="PRK13357.1"/>
    <property type="match status" value="1"/>
</dbReference>
<dbReference type="UniPathway" id="UPA00048">
    <property type="reaction ID" value="UER00073"/>
</dbReference>
<evidence type="ECO:0000256" key="6">
    <source>
        <dbReference type="ARBA" id="ARBA00022576"/>
    </source>
</evidence>
<accession>A0A2W5WJX4</accession>
<evidence type="ECO:0000313" key="19">
    <source>
        <dbReference type="Proteomes" id="UP000248783"/>
    </source>
</evidence>
<dbReference type="Proteomes" id="UP000248783">
    <property type="component" value="Unassembled WGS sequence"/>
</dbReference>
<dbReference type="NCBIfam" id="TIGR01123">
    <property type="entry name" value="ilvE_II"/>
    <property type="match status" value="1"/>
</dbReference>
<sequence length="381" mass="41008">MSSTTSNPASSTILPGGIEEIVSLFTVTPTDTPTPPAERAEKIARPRFGTVFSDHMARISWRREEGWIHRRVEKYGPLQLDPATAVLHYAQEIFEGMKAYAHADGSVWTFRPEENAARLARSAHRMALPALPVDDFVAACAALVRVDSEWVPTAEDSSLYLRPFMFASEAFLGVRPADEVEFLVIASPSGAYFAGGVKPVSIWVDSEYHRAGPGGTGSAKFGGNYAASLLPQSQAAAKGFDQVCFLDGATNTYLEELGGMNVFLVMDDGSVHTPELTGSILEGVTRSSILRLAADRGREVVERRIPLTEVVEGLASGRVTEAFACGTAAVVTPVGRLAGDTFDSTVGDGQPGELTMAIRAELTDIQYGRAADRHGWMRRLA</sequence>
<gene>
    <name evidence="18" type="ORF">DNL40_15805</name>
</gene>
<comment type="pathway">
    <text evidence="2">Amino-acid biosynthesis; L-isoleucine biosynthesis; L-isoleucine from 2-oxobutanoate: step 4/4.</text>
</comment>
<evidence type="ECO:0000256" key="9">
    <source>
        <dbReference type="ARBA" id="ARBA00022898"/>
    </source>
</evidence>
<evidence type="ECO:0000256" key="11">
    <source>
        <dbReference type="ARBA" id="ARBA00048212"/>
    </source>
</evidence>
<evidence type="ECO:0000256" key="4">
    <source>
        <dbReference type="ARBA" id="ARBA00005072"/>
    </source>
</evidence>
<dbReference type="EMBL" id="QKWH01000020">
    <property type="protein sequence ID" value="PZR51557.1"/>
    <property type="molecule type" value="Genomic_DNA"/>
</dbReference>
<dbReference type="CDD" id="cd01557">
    <property type="entry name" value="BCAT_beta_family"/>
    <property type="match status" value="1"/>
</dbReference>
<comment type="catalytic activity">
    <reaction evidence="13 17">
        <text>L-leucine + 2-oxoglutarate = 4-methyl-2-oxopentanoate + L-glutamate</text>
        <dbReference type="Rhea" id="RHEA:18321"/>
        <dbReference type="ChEBI" id="CHEBI:16810"/>
        <dbReference type="ChEBI" id="CHEBI:17865"/>
        <dbReference type="ChEBI" id="CHEBI:29985"/>
        <dbReference type="ChEBI" id="CHEBI:57427"/>
        <dbReference type="EC" id="2.6.1.42"/>
    </reaction>
</comment>
<evidence type="ECO:0000256" key="2">
    <source>
        <dbReference type="ARBA" id="ARBA00004824"/>
    </source>
</evidence>
<comment type="cofactor">
    <cofactor evidence="1 16">
        <name>pyridoxal 5'-phosphate</name>
        <dbReference type="ChEBI" id="CHEBI:597326"/>
    </cofactor>
</comment>
<evidence type="ECO:0000256" key="3">
    <source>
        <dbReference type="ARBA" id="ARBA00004931"/>
    </source>
</evidence>
<evidence type="ECO:0000313" key="18">
    <source>
        <dbReference type="EMBL" id="PZR51557.1"/>
    </source>
</evidence>
<dbReference type="InterPro" id="IPR043131">
    <property type="entry name" value="BCAT-like_N"/>
</dbReference>
<keyword evidence="10 17" id="KW-0100">Branched-chain amino acid biosynthesis</keyword>
<evidence type="ECO:0000256" key="5">
    <source>
        <dbReference type="ARBA" id="ARBA00009320"/>
    </source>
</evidence>
<dbReference type="UniPathway" id="UPA00047">
    <property type="reaction ID" value="UER00058"/>
</dbReference>
<dbReference type="InterPro" id="IPR001544">
    <property type="entry name" value="Aminotrans_IV"/>
</dbReference>
<protein>
    <recommendedName>
        <fullName evidence="17">Branched-chain-amino-acid aminotransferase</fullName>
        <ecNumber evidence="17">2.6.1.42</ecNumber>
    </recommendedName>
</protein>
<dbReference type="RefSeq" id="WP_111252229.1">
    <property type="nucleotide sequence ID" value="NZ_QKWH01000020.1"/>
</dbReference>
<evidence type="ECO:0000256" key="17">
    <source>
        <dbReference type="RuleBase" id="RU004517"/>
    </source>
</evidence>
<dbReference type="SUPFAM" id="SSF56752">
    <property type="entry name" value="D-aminoacid aminotransferase-like PLP-dependent enzymes"/>
    <property type="match status" value="1"/>
</dbReference>
<dbReference type="GO" id="GO:0009099">
    <property type="term" value="P:L-valine biosynthetic process"/>
    <property type="evidence" value="ECO:0007669"/>
    <property type="project" value="UniProtKB-UniPathway"/>
</dbReference>
<dbReference type="InterPro" id="IPR033939">
    <property type="entry name" value="BCAT_family"/>
</dbReference>
<name>A0A2W5WJX4_9MICO</name>
<organism evidence="18 19">
    <name type="scientific">Xylanimonas oleitrophica</name>
    <dbReference type="NCBI Taxonomy" id="2607479"/>
    <lineage>
        <taxon>Bacteria</taxon>
        <taxon>Bacillati</taxon>
        <taxon>Actinomycetota</taxon>
        <taxon>Actinomycetes</taxon>
        <taxon>Micrococcales</taxon>
        <taxon>Promicromonosporaceae</taxon>
        <taxon>Xylanimonas</taxon>
    </lineage>
</organism>
<evidence type="ECO:0000256" key="1">
    <source>
        <dbReference type="ARBA" id="ARBA00001933"/>
    </source>
</evidence>
<evidence type="ECO:0000256" key="8">
    <source>
        <dbReference type="ARBA" id="ARBA00022679"/>
    </source>
</evidence>
<dbReference type="Gene3D" id="3.20.10.10">
    <property type="entry name" value="D-amino Acid Aminotransferase, subunit A, domain 2"/>
    <property type="match status" value="1"/>
</dbReference>
<evidence type="ECO:0000256" key="15">
    <source>
        <dbReference type="RuleBase" id="RU004106"/>
    </source>
</evidence>
<dbReference type="PANTHER" id="PTHR11825">
    <property type="entry name" value="SUBGROUP IIII AMINOTRANSFERASE"/>
    <property type="match status" value="1"/>
</dbReference>
<proteinExistence type="inferred from homology"/>
<comment type="catalytic activity">
    <reaction evidence="11 17">
        <text>L-valine + 2-oxoglutarate = 3-methyl-2-oxobutanoate + L-glutamate</text>
        <dbReference type="Rhea" id="RHEA:24813"/>
        <dbReference type="ChEBI" id="CHEBI:11851"/>
        <dbReference type="ChEBI" id="CHEBI:16810"/>
        <dbReference type="ChEBI" id="CHEBI:29985"/>
        <dbReference type="ChEBI" id="CHEBI:57762"/>
        <dbReference type="EC" id="2.6.1.42"/>
    </reaction>
</comment>
<keyword evidence="8 17" id="KW-0808">Transferase</keyword>
<dbReference type="InterPro" id="IPR018300">
    <property type="entry name" value="Aminotrans_IV_CS"/>
</dbReference>
<comment type="catalytic activity">
    <reaction evidence="12 17">
        <text>L-isoleucine + 2-oxoglutarate = (S)-3-methyl-2-oxopentanoate + L-glutamate</text>
        <dbReference type="Rhea" id="RHEA:24801"/>
        <dbReference type="ChEBI" id="CHEBI:16810"/>
        <dbReference type="ChEBI" id="CHEBI:29985"/>
        <dbReference type="ChEBI" id="CHEBI:35146"/>
        <dbReference type="ChEBI" id="CHEBI:58045"/>
        <dbReference type="EC" id="2.6.1.42"/>
    </reaction>
</comment>
<dbReference type="PANTHER" id="PTHR11825:SF44">
    <property type="entry name" value="BRANCHED-CHAIN-AMINO-ACID AMINOTRANSFERASE"/>
    <property type="match status" value="1"/>
</dbReference>
<comment type="similarity">
    <text evidence="5 15">Belongs to the class-IV pyridoxal-phosphate-dependent aminotransferase family.</text>
</comment>
<dbReference type="InterPro" id="IPR005786">
    <property type="entry name" value="B_amino_transII"/>
</dbReference>
<dbReference type="PIRSF" id="PIRSF006468">
    <property type="entry name" value="BCAT1"/>
    <property type="match status" value="1"/>
</dbReference>
<dbReference type="GO" id="GO:0052656">
    <property type="term" value="F:L-isoleucine-2-oxoglutarate transaminase activity"/>
    <property type="evidence" value="ECO:0007669"/>
    <property type="project" value="RHEA"/>
</dbReference>
<evidence type="ECO:0000256" key="14">
    <source>
        <dbReference type="PIRSR" id="PIRSR006468-1"/>
    </source>
</evidence>
<dbReference type="AlphaFoldDB" id="A0A2W5WJX4"/>
<dbReference type="PROSITE" id="PS00770">
    <property type="entry name" value="AA_TRANSFER_CLASS_4"/>
    <property type="match status" value="1"/>
</dbReference>
<dbReference type="GO" id="GO:0052655">
    <property type="term" value="F:L-valine-2-oxoglutarate transaminase activity"/>
    <property type="evidence" value="ECO:0007669"/>
    <property type="project" value="RHEA"/>
</dbReference>
<evidence type="ECO:0000256" key="13">
    <source>
        <dbReference type="ARBA" id="ARBA00049229"/>
    </source>
</evidence>
<evidence type="ECO:0000256" key="16">
    <source>
        <dbReference type="RuleBase" id="RU004516"/>
    </source>
</evidence>
<comment type="caution">
    <text evidence="18">The sequence shown here is derived from an EMBL/GenBank/DDBJ whole genome shotgun (WGS) entry which is preliminary data.</text>
</comment>
<dbReference type="GO" id="GO:0052654">
    <property type="term" value="F:L-leucine-2-oxoglutarate transaminase activity"/>
    <property type="evidence" value="ECO:0007669"/>
    <property type="project" value="RHEA"/>
</dbReference>
<dbReference type="Pfam" id="PF01063">
    <property type="entry name" value="Aminotran_4"/>
    <property type="match status" value="1"/>
</dbReference>
<reference evidence="18 19" key="1">
    <citation type="submission" date="2018-06" db="EMBL/GenBank/DDBJ databases">
        <title>Whole genome sequencing of a novel hydrocarbon degrading bacterial strain, PW21 isolated from oil contaminated produced water sample.</title>
        <authorList>
            <person name="Nagkirti P."/>
            <person name="Shaikh A."/>
            <person name="Gowdaman V."/>
            <person name="Engineer A.E."/>
            <person name="Dagar S."/>
            <person name="Dhakephalkar P.K."/>
        </authorList>
    </citation>
    <scope>NUCLEOTIDE SEQUENCE [LARGE SCALE GENOMIC DNA]</scope>
    <source>
        <strain evidence="18 19">PW21</strain>
    </source>
</reference>
<keyword evidence="6 17" id="KW-0032">Aminotransferase</keyword>
<evidence type="ECO:0000256" key="12">
    <source>
        <dbReference type="ARBA" id="ARBA00048798"/>
    </source>
</evidence>
<dbReference type="GO" id="GO:0009098">
    <property type="term" value="P:L-leucine biosynthetic process"/>
    <property type="evidence" value="ECO:0007669"/>
    <property type="project" value="UniProtKB-UniPathway"/>
</dbReference>
<comment type="pathway">
    <text evidence="4">Amino-acid biosynthesis; L-leucine biosynthesis; L-leucine from 3-methyl-2-oxobutanoate: step 4/4.</text>
</comment>
<dbReference type="GO" id="GO:0009097">
    <property type="term" value="P:isoleucine biosynthetic process"/>
    <property type="evidence" value="ECO:0007669"/>
    <property type="project" value="UniProtKB-UniPathway"/>
</dbReference>
<keyword evidence="9 16" id="KW-0663">Pyridoxal phosphate</keyword>
<dbReference type="UniPathway" id="UPA00049">
    <property type="reaction ID" value="UER00062"/>
</dbReference>
<keyword evidence="19" id="KW-1185">Reference proteome</keyword>
<evidence type="ECO:0000256" key="10">
    <source>
        <dbReference type="ARBA" id="ARBA00023304"/>
    </source>
</evidence>